<dbReference type="Proteomes" id="UP000765509">
    <property type="component" value="Unassembled WGS sequence"/>
</dbReference>
<dbReference type="AlphaFoldDB" id="A0A9Q3BLB5"/>
<reference evidence="1" key="1">
    <citation type="submission" date="2021-03" db="EMBL/GenBank/DDBJ databases">
        <title>Draft genome sequence of rust myrtle Austropuccinia psidii MF-1, a brazilian biotype.</title>
        <authorList>
            <person name="Quecine M.C."/>
            <person name="Pachon D.M.R."/>
            <person name="Bonatelli M.L."/>
            <person name="Correr F.H."/>
            <person name="Franceschini L.M."/>
            <person name="Leite T.F."/>
            <person name="Margarido G.R.A."/>
            <person name="Almeida C.A."/>
            <person name="Ferrarezi J.A."/>
            <person name="Labate C.A."/>
        </authorList>
    </citation>
    <scope>NUCLEOTIDE SEQUENCE</scope>
    <source>
        <strain evidence="1">MF-1</strain>
    </source>
</reference>
<dbReference type="EMBL" id="AVOT02001572">
    <property type="protein sequence ID" value="MBW0467407.1"/>
    <property type="molecule type" value="Genomic_DNA"/>
</dbReference>
<keyword evidence="2" id="KW-1185">Reference proteome</keyword>
<evidence type="ECO:0000313" key="2">
    <source>
        <dbReference type="Proteomes" id="UP000765509"/>
    </source>
</evidence>
<organism evidence="1 2">
    <name type="scientific">Austropuccinia psidii MF-1</name>
    <dbReference type="NCBI Taxonomy" id="1389203"/>
    <lineage>
        <taxon>Eukaryota</taxon>
        <taxon>Fungi</taxon>
        <taxon>Dikarya</taxon>
        <taxon>Basidiomycota</taxon>
        <taxon>Pucciniomycotina</taxon>
        <taxon>Pucciniomycetes</taxon>
        <taxon>Pucciniales</taxon>
        <taxon>Sphaerophragmiaceae</taxon>
        <taxon>Austropuccinia</taxon>
    </lineage>
</organism>
<protein>
    <submittedName>
        <fullName evidence="1">Uncharacterized protein</fullName>
    </submittedName>
</protein>
<gene>
    <name evidence="1" type="ORF">O181_007122</name>
</gene>
<sequence>MNPFLPLKGSQAHLTLTSTHFRSLLPQPKQRYSQPSMKSLAIFCLTFYQCGRGGGARGNSGRITKQLNSTSIYLTPAALESKHPHLPFKTLKYFARPMQ</sequence>
<comment type="caution">
    <text evidence="1">The sequence shown here is derived from an EMBL/GenBank/DDBJ whole genome shotgun (WGS) entry which is preliminary data.</text>
</comment>
<evidence type="ECO:0000313" key="1">
    <source>
        <dbReference type="EMBL" id="MBW0467407.1"/>
    </source>
</evidence>
<accession>A0A9Q3BLB5</accession>
<name>A0A9Q3BLB5_9BASI</name>
<proteinExistence type="predicted"/>